<dbReference type="AlphaFoldDB" id="A0A8H3F8Q3"/>
<keyword evidence="1" id="KW-0479">Metal-binding</keyword>
<reference evidence="7" key="1">
    <citation type="submission" date="2021-03" db="EMBL/GenBank/DDBJ databases">
        <authorList>
            <person name="Tagirdzhanova G."/>
        </authorList>
    </citation>
    <scope>NUCLEOTIDE SEQUENCE</scope>
</reference>
<dbReference type="InterPro" id="IPR052360">
    <property type="entry name" value="Transcr_Regulatory_Proteins"/>
</dbReference>
<name>A0A8H3F8Q3_9LECA</name>
<dbReference type="PANTHER" id="PTHR36206:SF12">
    <property type="entry name" value="ASPERCRYPTIN BIOSYNTHESIS CLUSTER-SPECIFIC TRANSCRIPTION REGULATOR ATNN-RELATED"/>
    <property type="match status" value="1"/>
</dbReference>
<evidence type="ECO:0000256" key="2">
    <source>
        <dbReference type="ARBA" id="ARBA00022833"/>
    </source>
</evidence>
<keyword evidence="3" id="KW-0805">Transcription regulation</keyword>
<keyword evidence="5" id="KW-0804">Transcription</keyword>
<protein>
    <submittedName>
        <fullName evidence="7">Uncharacterized protein</fullName>
    </submittedName>
</protein>
<proteinExistence type="predicted"/>
<keyword evidence="6" id="KW-0539">Nucleus</keyword>
<gene>
    <name evidence="7" type="ORF">ALECFALPRED_010582</name>
</gene>
<evidence type="ECO:0000256" key="4">
    <source>
        <dbReference type="ARBA" id="ARBA00023125"/>
    </source>
</evidence>
<evidence type="ECO:0000313" key="7">
    <source>
        <dbReference type="EMBL" id="CAF9916281.1"/>
    </source>
</evidence>
<dbReference type="EMBL" id="CAJPDR010000089">
    <property type="protein sequence ID" value="CAF9916281.1"/>
    <property type="molecule type" value="Genomic_DNA"/>
</dbReference>
<evidence type="ECO:0000256" key="1">
    <source>
        <dbReference type="ARBA" id="ARBA00022723"/>
    </source>
</evidence>
<dbReference type="Proteomes" id="UP000664203">
    <property type="component" value="Unassembled WGS sequence"/>
</dbReference>
<evidence type="ECO:0000313" key="8">
    <source>
        <dbReference type="Proteomes" id="UP000664203"/>
    </source>
</evidence>
<organism evidence="7 8">
    <name type="scientific">Alectoria fallacina</name>
    <dbReference type="NCBI Taxonomy" id="1903189"/>
    <lineage>
        <taxon>Eukaryota</taxon>
        <taxon>Fungi</taxon>
        <taxon>Dikarya</taxon>
        <taxon>Ascomycota</taxon>
        <taxon>Pezizomycotina</taxon>
        <taxon>Lecanoromycetes</taxon>
        <taxon>OSLEUM clade</taxon>
        <taxon>Lecanoromycetidae</taxon>
        <taxon>Lecanorales</taxon>
        <taxon>Lecanorineae</taxon>
        <taxon>Parmeliaceae</taxon>
        <taxon>Alectoria</taxon>
    </lineage>
</organism>
<evidence type="ECO:0000256" key="5">
    <source>
        <dbReference type="ARBA" id="ARBA00023163"/>
    </source>
</evidence>
<comment type="caution">
    <text evidence="7">The sequence shown here is derived from an EMBL/GenBank/DDBJ whole genome shotgun (WGS) entry which is preliminary data.</text>
</comment>
<dbReference type="GO" id="GO:0003677">
    <property type="term" value="F:DNA binding"/>
    <property type="evidence" value="ECO:0007669"/>
    <property type="project" value="UniProtKB-KW"/>
</dbReference>
<evidence type="ECO:0000256" key="3">
    <source>
        <dbReference type="ARBA" id="ARBA00023015"/>
    </source>
</evidence>
<sequence length="309" mass="35284">MEPAYSHATSIIEDDLTPVFARLNLQARSLVDPGLSQHHHFLGDTATKSIPDTFSSLNQSRVYLYNLFNATFDFIHSTYDIKEFIDHFKEPPSAVVLKRDHLDKLMQRWLQNFDTLLQDSGLQMGTRNLRAAMLLKIHHTRAKFLLRTSLSSEQCVFDAHLDHLRSIMSLSASLLEAPGSLEIRKLSDGSRDHSLSLLSRLFLLRQEGTWNANDASRVGQWVIIVEEDGLGEVESAEDVPECSRIQRIDAIAYMYMEERLVHLRCILEDNFEAGDLDAEEDTEHQSPRHRLSYTRNSLFGDCSECGMEC</sequence>
<keyword evidence="8" id="KW-1185">Reference proteome</keyword>
<dbReference type="GO" id="GO:0046872">
    <property type="term" value="F:metal ion binding"/>
    <property type="evidence" value="ECO:0007669"/>
    <property type="project" value="UniProtKB-KW"/>
</dbReference>
<accession>A0A8H3F8Q3</accession>
<evidence type="ECO:0000256" key="6">
    <source>
        <dbReference type="ARBA" id="ARBA00023242"/>
    </source>
</evidence>
<keyword evidence="2" id="KW-0862">Zinc</keyword>
<dbReference type="PANTHER" id="PTHR36206">
    <property type="entry name" value="ASPERCRYPTIN BIOSYNTHESIS CLUSTER-SPECIFIC TRANSCRIPTION REGULATOR ATNN-RELATED"/>
    <property type="match status" value="1"/>
</dbReference>
<keyword evidence="4" id="KW-0238">DNA-binding</keyword>
<dbReference type="OrthoDB" id="3172332at2759"/>